<evidence type="ECO:0008006" key="7">
    <source>
        <dbReference type="Google" id="ProtNLM"/>
    </source>
</evidence>
<evidence type="ECO:0000259" key="3">
    <source>
        <dbReference type="Pfam" id="PF08549"/>
    </source>
</evidence>
<dbReference type="Pfam" id="PF20497">
    <property type="entry name" value="SWI-SNF_Ssr4_C"/>
    <property type="match status" value="1"/>
</dbReference>
<feature type="compositionally biased region" description="Polar residues" evidence="2">
    <location>
        <begin position="502"/>
        <end position="530"/>
    </location>
</feature>
<feature type="coiled-coil region" evidence="1">
    <location>
        <begin position="366"/>
        <end position="393"/>
    </location>
</feature>
<dbReference type="Pfam" id="PF08549">
    <property type="entry name" value="SWI-SNF_Ssr4_N"/>
    <property type="match status" value="1"/>
</dbReference>
<name>A0A1B7P6Z6_9EURO</name>
<dbReference type="InterPro" id="IPR013859">
    <property type="entry name" value="Ssr4_N"/>
</dbReference>
<keyword evidence="6" id="KW-1185">Reference proteome</keyword>
<feature type="compositionally biased region" description="Polar residues" evidence="2">
    <location>
        <begin position="590"/>
        <end position="600"/>
    </location>
</feature>
<feature type="domain" description="SWI/SNF and RSC complexes subunit Ssr4 N-terminal" evidence="3">
    <location>
        <begin position="3"/>
        <end position="214"/>
    </location>
</feature>
<dbReference type="Proteomes" id="UP000091918">
    <property type="component" value="Unassembled WGS sequence"/>
</dbReference>
<gene>
    <name evidence="5" type="ORF">ACJ72_00869</name>
</gene>
<dbReference type="EMBL" id="LGUA01000051">
    <property type="protein sequence ID" value="OAX84759.1"/>
    <property type="molecule type" value="Genomic_DNA"/>
</dbReference>
<proteinExistence type="predicted"/>
<reference evidence="5 6" key="1">
    <citation type="submission" date="2015-07" db="EMBL/GenBank/DDBJ databases">
        <title>Emmonsia species relationships and genome sequence.</title>
        <authorList>
            <person name="Cuomo C.A."/>
            <person name="Schwartz I.S."/>
            <person name="Kenyon C."/>
            <person name="de Hoog G.S."/>
            <person name="Govender N.P."/>
            <person name="Botha A."/>
            <person name="Moreno L."/>
            <person name="de Vries M."/>
            <person name="Munoz J.F."/>
            <person name="Stielow J.B."/>
        </authorList>
    </citation>
    <scope>NUCLEOTIDE SEQUENCE [LARGE SCALE GENOMIC DNA]</scope>
    <source>
        <strain evidence="5 6">CBS 136260</strain>
    </source>
</reference>
<dbReference type="OrthoDB" id="5321006at2759"/>
<keyword evidence="1" id="KW-0175">Coiled coil</keyword>
<evidence type="ECO:0000313" key="6">
    <source>
        <dbReference type="Proteomes" id="UP000091918"/>
    </source>
</evidence>
<evidence type="ECO:0000259" key="4">
    <source>
        <dbReference type="Pfam" id="PF20497"/>
    </source>
</evidence>
<feature type="compositionally biased region" description="Low complexity" evidence="2">
    <location>
        <begin position="236"/>
        <end position="245"/>
    </location>
</feature>
<feature type="region of interest" description="Disordered" evidence="2">
    <location>
        <begin position="710"/>
        <end position="751"/>
    </location>
</feature>
<dbReference type="InterPro" id="IPR046464">
    <property type="entry name" value="SWI-SNF_Ssr4_C"/>
</dbReference>
<organism evidence="5 6">
    <name type="scientific">Emergomyces africanus</name>
    <dbReference type="NCBI Taxonomy" id="1955775"/>
    <lineage>
        <taxon>Eukaryota</taxon>
        <taxon>Fungi</taxon>
        <taxon>Dikarya</taxon>
        <taxon>Ascomycota</taxon>
        <taxon>Pezizomycotina</taxon>
        <taxon>Eurotiomycetes</taxon>
        <taxon>Eurotiomycetidae</taxon>
        <taxon>Onygenales</taxon>
        <taxon>Ajellomycetaceae</taxon>
        <taxon>Emergomyces</taxon>
    </lineage>
</organism>
<protein>
    <recommendedName>
        <fullName evidence="7">DUF1750-domain-containing protein</fullName>
    </recommendedName>
</protein>
<feature type="region of interest" description="Disordered" evidence="2">
    <location>
        <begin position="482"/>
        <end position="601"/>
    </location>
</feature>
<feature type="domain" description="SWI/SNF and RSC complexes subunit Ssr4 C-terminal" evidence="4">
    <location>
        <begin position="271"/>
        <end position="737"/>
    </location>
</feature>
<feature type="region of interest" description="Disordered" evidence="2">
    <location>
        <begin position="334"/>
        <end position="360"/>
    </location>
</feature>
<evidence type="ECO:0000313" key="5">
    <source>
        <dbReference type="EMBL" id="OAX84759.1"/>
    </source>
</evidence>
<evidence type="ECO:0000256" key="2">
    <source>
        <dbReference type="SAM" id="MobiDB-lite"/>
    </source>
</evidence>
<dbReference type="STRING" id="1658172.A0A1B7P6Z6"/>
<feature type="compositionally biased region" description="Polar residues" evidence="2">
    <location>
        <begin position="561"/>
        <end position="570"/>
    </location>
</feature>
<evidence type="ECO:0000256" key="1">
    <source>
        <dbReference type="SAM" id="Coils"/>
    </source>
</evidence>
<comment type="caution">
    <text evidence="5">The sequence shown here is derived from an EMBL/GenBank/DDBJ whole genome shotgun (WGS) entry which is preliminary data.</text>
</comment>
<feature type="compositionally biased region" description="Polar residues" evidence="2">
    <location>
        <begin position="222"/>
        <end position="232"/>
    </location>
</feature>
<dbReference type="GO" id="GO:0006338">
    <property type="term" value="P:chromatin remodeling"/>
    <property type="evidence" value="ECO:0007669"/>
    <property type="project" value="InterPro"/>
</dbReference>
<dbReference type="AlphaFoldDB" id="A0A1B7P6Z6"/>
<feature type="region of interest" description="Disordered" evidence="2">
    <location>
        <begin position="222"/>
        <end position="253"/>
    </location>
</feature>
<accession>A0A1B7P6Z6</accession>
<sequence>MADPAGGVPQQLLPHMHLVSNYRYPLMTNLSHETAVEYLISAPKVVRELQTVHWMFLDGPPDGTVILVWQPLNHLGTNFASDGYVWADAEQLYSTEIRGYNLELYLQRCGYHPPNEPIATHCRKRYRLTPTKNPNANVMPCDPSLWIIHYSKTPASDQLPANRIHVTPQMQNILAQRRFLQSQGQLVRKEFMLHDRNSWPTINLPPQVGQQNFAQQGASYTNPLLGRQQSGPFYQPQPGQTIPGPQSKPSRSNRAAAAAAAMANAGDYSLDEEEVSTGDMLDTITPRDISKMRYRYHHEWMDEIFGSPYSVKQIMPVDLGLGRKGELESLTSEFFDAPTGPSLTQKELTAPRSTGKMEAGKAEEFTNAVNRRVAEVEADIEKMKQKHAKRLEKMKRITALKEAELALRDAYMDPEDVGNEFWRVEGHLDAAAREESPQLDYSDNRPKVKVDDIVNNLEKTLGKTIVPITEVSCIEKGGLQERVVPPEPANTFTAGDVDMGNANINLPNKSQEAADSSQRQQSSTVNSSGSVPVPISAPTVHHQTEAEKTTALPPSVPPQAPSTSGTSLPAETSKPDASGDVEMGGVGVENPSSSTTATDQETGEWVIVNKEENAAPQDSSITVAAATTDGNNQPPTSTEATAAAATTTTLVTTTTTATTGADTPASGIQGLTPAANTDLGEPSVLETSNFDDAAEFSNIDSAGDALAAYSEQNDELGMGDLDNSAFGDAFHASEAERGQPQDNENENEEIS</sequence>